<dbReference type="InterPro" id="IPR013762">
    <property type="entry name" value="Integrase-like_cat_sf"/>
</dbReference>
<dbReference type="EnsemblMetazoa" id="G15959.1">
    <property type="protein sequence ID" value="G15959.1:cds"/>
    <property type="gene ID" value="G15959"/>
</dbReference>
<accession>A0A8W8IUS9</accession>
<dbReference type="SUPFAM" id="SSF56349">
    <property type="entry name" value="DNA breaking-rejoining enzymes"/>
    <property type="match status" value="1"/>
</dbReference>
<dbReference type="AlphaFoldDB" id="A0A8W8IUS9"/>
<sequence>MQSRAGPFTSAAVVAGVQPGAPLPGQVPTVTPPQTAPLDQATNIPPSFDPVQSCKYSPQLSNSPYRYEKSRPNPNHYLPLYVSKGHNKIFVPDLWDLAPTTVKPGVLQDMLKLYPDLNIARPKHPGQLLCHIDGSPLTYYQSNNVLKGAWAFLNIDTSVFKSHSYRIGAATYMYLQGIPENIIKTKGHRNTLIPLEGKNKTFDSSMSYGLAAVV</sequence>
<reference evidence="3" key="1">
    <citation type="submission" date="2022-08" db="UniProtKB">
        <authorList>
            <consortium name="EnsemblMetazoa"/>
        </authorList>
    </citation>
    <scope>IDENTIFICATION</scope>
    <source>
        <strain evidence="3">05x7-T-G4-1.051#20</strain>
    </source>
</reference>
<dbReference type="GO" id="GO:0006310">
    <property type="term" value="P:DNA recombination"/>
    <property type="evidence" value="ECO:0007669"/>
    <property type="project" value="UniProtKB-KW"/>
</dbReference>
<evidence type="ECO:0000313" key="4">
    <source>
        <dbReference type="Proteomes" id="UP000005408"/>
    </source>
</evidence>
<proteinExistence type="predicted"/>
<name>A0A8W8IUS9_MAGGI</name>
<dbReference type="Gene3D" id="1.10.443.10">
    <property type="entry name" value="Intergrase catalytic core"/>
    <property type="match status" value="1"/>
</dbReference>
<feature type="region of interest" description="Disordered" evidence="2">
    <location>
        <begin position="24"/>
        <end position="51"/>
    </location>
</feature>
<protein>
    <submittedName>
        <fullName evidence="3">Uncharacterized protein</fullName>
    </submittedName>
</protein>
<dbReference type="InterPro" id="IPR011010">
    <property type="entry name" value="DNA_brk_join_enz"/>
</dbReference>
<dbReference type="GO" id="GO:0015074">
    <property type="term" value="P:DNA integration"/>
    <property type="evidence" value="ECO:0007669"/>
    <property type="project" value="InterPro"/>
</dbReference>
<organism evidence="3 4">
    <name type="scientific">Magallana gigas</name>
    <name type="common">Pacific oyster</name>
    <name type="synonym">Crassostrea gigas</name>
    <dbReference type="NCBI Taxonomy" id="29159"/>
    <lineage>
        <taxon>Eukaryota</taxon>
        <taxon>Metazoa</taxon>
        <taxon>Spiralia</taxon>
        <taxon>Lophotrochozoa</taxon>
        <taxon>Mollusca</taxon>
        <taxon>Bivalvia</taxon>
        <taxon>Autobranchia</taxon>
        <taxon>Pteriomorphia</taxon>
        <taxon>Ostreida</taxon>
        <taxon>Ostreoidea</taxon>
        <taxon>Ostreidae</taxon>
        <taxon>Magallana</taxon>
    </lineage>
</organism>
<dbReference type="Proteomes" id="UP000005408">
    <property type="component" value="Unassembled WGS sequence"/>
</dbReference>
<evidence type="ECO:0000256" key="1">
    <source>
        <dbReference type="ARBA" id="ARBA00023172"/>
    </source>
</evidence>
<evidence type="ECO:0000256" key="2">
    <source>
        <dbReference type="SAM" id="MobiDB-lite"/>
    </source>
</evidence>
<keyword evidence="1" id="KW-0233">DNA recombination</keyword>
<keyword evidence="4" id="KW-1185">Reference proteome</keyword>
<evidence type="ECO:0000313" key="3">
    <source>
        <dbReference type="EnsemblMetazoa" id="G15959.1:cds"/>
    </source>
</evidence>
<dbReference type="GO" id="GO:0003677">
    <property type="term" value="F:DNA binding"/>
    <property type="evidence" value="ECO:0007669"/>
    <property type="project" value="InterPro"/>
</dbReference>